<evidence type="ECO:0000256" key="12">
    <source>
        <dbReference type="ARBA" id="ARBA00023170"/>
    </source>
</evidence>
<feature type="binding site" evidence="15">
    <location>
        <position position="868"/>
    </location>
    <ligand>
        <name>ATP</name>
        <dbReference type="ChEBI" id="CHEBI:30616"/>
    </ligand>
</feature>
<dbReference type="PROSITE" id="PS50011">
    <property type="entry name" value="PROTEIN_KINASE_DOM"/>
    <property type="match status" value="1"/>
</dbReference>
<dbReference type="InterPro" id="IPR017441">
    <property type="entry name" value="Protein_kinase_ATP_BS"/>
</dbReference>
<dbReference type="EMBL" id="CAKKLH010000309">
    <property type="protein sequence ID" value="CAH0110961.1"/>
    <property type="molecule type" value="Genomic_DNA"/>
</dbReference>
<dbReference type="InterPro" id="IPR003609">
    <property type="entry name" value="Pan_app"/>
</dbReference>
<feature type="chain" id="PRO_5035312987" description="receptor protein-tyrosine kinase" evidence="18">
    <location>
        <begin position="22"/>
        <end position="1237"/>
    </location>
</feature>
<dbReference type="InterPro" id="IPR001824">
    <property type="entry name" value="Tyr_kinase_rcpt_3_CS"/>
</dbReference>
<dbReference type="Pfam" id="PF00024">
    <property type="entry name" value="PAN_1"/>
    <property type="match status" value="1"/>
</dbReference>
<dbReference type="InterPro" id="IPR000719">
    <property type="entry name" value="Prot_kinase_dom"/>
</dbReference>
<dbReference type="PROSITE" id="PS50835">
    <property type="entry name" value="IG_LIKE"/>
    <property type="match status" value="2"/>
</dbReference>
<evidence type="ECO:0000256" key="5">
    <source>
        <dbReference type="ARBA" id="ARBA00022692"/>
    </source>
</evidence>
<dbReference type="Gene3D" id="2.60.40.10">
    <property type="entry name" value="Immunoglobulins"/>
    <property type="match status" value="1"/>
</dbReference>
<comment type="catalytic activity">
    <reaction evidence="14">
        <text>L-tyrosyl-[protein] + ATP = O-phospho-L-tyrosyl-[protein] + ADP + H(+)</text>
        <dbReference type="Rhea" id="RHEA:10596"/>
        <dbReference type="Rhea" id="RHEA-COMP:10136"/>
        <dbReference type="Rhea" id="RHEA-COMP:20101"/>
        <dbReference type="ChEBI" id="CHEBI:15378"/>
        <dbReference type="ChEBI" id="CHEBI:30616"/>
        <dbReference type="ChEBI" id="CHEBI:46858"/>
        <dbReference type="ChEBI" id="CHEBI:61978"/>
        <dbReference type="ChEBI" id="CHEBI:456216"/>
        <dbReference type="EC" id="2.7.10.1"/>
    </reaction>
</comment>
<protein>
    <recommendedName>
        <fullName evidence="2">receptor protein-tyrosine kinase</fullName>
        <ecNumber evidence="2">2.7.10.1</ecNumber>
    </recommendedName>
</protein>
<dbReference type="InterPro" id="IPR050122">
    <property type="entry name" value="RTK"/>
</dbReference>
<evidence type="ECO:0000256" key="7">
    <source>
        <dbReference type="ARBA" id="ARBA00022777"/>
    </source>
</evidence>
<dbReference type="Pfam" id="PF07714">
    <property type="entry name" value="PK_Tyr_Ser-Thr"/>
    <property type="match status" value="1"/>
</dbReference>
<dbReference type="Proteomes" id="UP000789390">
    <property type="component" value="Unassembled WGS sequence"/>
</dbReference>
<dbReference type="PANTHER" id="PTHR24416">
    <property type="entry name" value="TYROSINE-PROTEIN KINASE RECEPTOR"/>
    <property type="match status" value="1"/>
</dbReference>
<dbReference type="InterPro" id="IPR007110">
    <property type="entry name" value="Ig-like_dom"/>
</dbReference>
<evidence type="ECO:0000256" key="9">
    <source>
        <dbReference type="ARBA" id="ARBA00022989"/>
    </source>
</evidence>
<keyword evidence="7" id="KW-0418">Kinase</keyword>
<keyword evidence="11" id="KW-0829">Tyrosine-protein kinase</keyword>
<feature type="transmembrane region" description="Helical" evidence="17">
    <location>
        <begin position="760"/>
        <end position="785"/>
    </location>
</feature>
<reference evidence="21" key="1">
    <citation type="submission" date="2021-11" db="EMBL/GenBank/DDBJ databases">
        <authorList>
            <person name="Schell T."/>
        </authorList>
    </citation>
    <scope>NUCLEOTIDE SEQUENCE</scope>
    <source>
        <strain evidence="21">M5</strain>
    </source>
</reference>
<keyword evidence="13" id="KW-0325">Glycoprotein</keyword>
<keyword evidence="10 17" id="KW-0472">Membrane</keyword>
<sequence>MSLVYLCCGIILLSVLRLMNAENILTDWNTGDGGFKWRTNCDFSFYDIGKIPITTATREECGRFCIANPQCSHFTFGYLENCYMKKAPSTTVRREFDYESIGICGFIPWRLDSETGRDGWNSSSESDVNKCRFYGNDKVVITTDCQQDKDCSFWYDQVLPTNGSACKLIDGSSGSCCPAHINKMNAENVPTDWNTGKFGVKWQSNCDFYGDDIGSIQISFKQQIRDSSGKLTEEQCSGWCVANPQCSHFRLHEQICFMKKKPLNSQHTSINSGLCGFVPWRFDSASVFSESSDWKQNGVNCEIYGNDNLIYTTQCRVALRCTDWYEQVRPTNGSSDCKLVDGSSGSCCPEISKKRQNIKMIPDEKEKIIDPGTTLTLTCVYAFENVDQKNNFNFSWEIPDFLAKNVELSDLDNRLRKTFGRNETHMTSTLSLANTRPKDTGYFGSAELVIIEGNEYYIGIPHGKIDHPINCRPTHPDIKVSLIHGHQYTARGENWLEPKRDLLADPNSNWSFEPKTGLKLKKAKIDDNGLFQCTGTYKGQIYLRDIYLYISGMELNRTDGVGDPVEGSSNVNLMCRTYVYTASFSPPKWSYQINGNGQMRIIDETNPFEGIEIKEPDIFVYKDKTLYTSQLSLPNISPSSYRFQCQGSGFTENISFQVKELNGNLKSKFVQLEKNISHNLTCIRRGSKGNRIIWLKDGKEYSGPVYSDNTSSILPLQGKAEEKGSYACLWKNNFVGENYVNFTVLPLLQSEEIPPIEKTVVIAVSTTFAVLLFILIVSIGVKFYFDKRRRVSQEALIRLLKGNIDQLKKQSPIEEQIEFLPYDKRWEFPRNRLKLGIQLGAGCFGRVVKAEAVGLKDSEETVKTVAVKMVRSEANIAAMEALIGELKILIYLGSHLNVVNLLGACTKQMYKGELLVIVEYCRFGNLQTFLISHRNNFINLVDDFGNLKTQGEMESNNIARANVCEPSQQTSDASGMNSSTEILDVSAIDFNQHNLDADFNRPISTTDLISWSFQIARGMDYLVSKKVLHGDLAARNILLADDGVAKVADFGMARKMYYEENYEKSGQGLMPVKWMAIESLTDRIFSSQSDMWSYGILLWELFSLGKVPYPGMDVGHILMKEILNGYRMDKPAFAPNIFGEMMANCWKTDPKERPTFRQLEQIICGQLESSVTSDYLNMNALYEKLNEERENATPKDHFGLAKLLREKSRAQPNGEKSRYSSFPMRFSKRDANEDLSF</sequence>
<gene>
    <name evidence="21" type="ORF">DGAL_LOCUS14569</name>
</gene>
<evidence type="ECO:0000259" key="20">
    <source>
        <dbReference type="PROSITE" id="PS50835"/>
    </source>
</evidence>
<dbReference type="InterPro" id="IPR013783">
    <property type="entry name" value="Ig-like_fold"/>
</dbReference>
<evidence type="ECO:0000256" key="15">
    <source>
        <dbReference type="PROSITE-ProRule" id="PRU10141"/>
    </source>
</evidence>
<evidence type="ECO:0000313" key="22">
    <source>
        <dbReference type="Proteomes" id="UP000789390"/>
    </source>
</evidence>
<dbReference type="InterPro" id="IPR011009">
    <property type="entry name" value="Kinase-like_dom_sf"/>
</dbReference>
<keyword evidence="9 17" id="KW-1133">Transmembrane helix</keyword>
<evidence type="ECO:0000256" key="18">
    <source>
        <dbReference type="SAM" id="SignalP"/>
    </source>
</evidence>
<evidence type="ECO:0000259" key="19">
    <source>
        <dbReference type="PROSITE" id="PS50011"/>
    </source>
</evidence>
<dbReference type="OrthoDB" id="6358675at2759"/>
<name>A0A8J2WA98_9CRUS</name>
<evidence type="ECO:0000256" key="14">
    <source>
        <dbReference type="ARBA" id="ARBA00051243"/>
    </source>
</evidence>
<feature type="region of interest" description="Disordered" evidence="16">
    <location>
        <begin position="1202"/>
        <end position="1237"/>
    </location>
</feature>
<evidence type="ECO:0000256" key="1">
    <source>
        <dbReference type="ARBA" id="ARBA00004167"/>
    </source>
</evidence>
<evidence type="ECO:0000256" key="2">
    <source>
        <dbReference type="ARBA" id="ARBA00011902"/>
    </source>
</evidence>
<dbReference type="InterPro" id="IPR008266">
    <property type="entry name" value="Tyr_kinase_AS"/>
</dbReference>
<feature type="domain" description="Ig-like" evidence="20">
    <location>
        <begin position="634"/>
        <end position="728"/>
    </location>
</feature>
<dbReference type="PROSITE" id="PS00107">
    <property type="entry name" value="PROTEIN_KINASE_ATP"/>
    <property type="match status" value="1"/>
</dbReference>
<feature type="domain" description="Protein kinase" evidence="19">
    <location>
        <begin position="833"/>
        <end position="1176"/>
    </location>
</feature>
<dbReference type="FunFam" id="1.10.510.10:FF:002301">
    <property type="entry name" value="Uncharacterized protein"/>
    <property type="match status" value="1"/>
</dbReference>
<dbReference type="EC" id="2.7.10.1" evidence="2"/>
<evidence type="ECO:0000256" key="8">
    <source>
        <dbReference type="ARBA" id="ARBA00022840"/>
    </source>
</evidence>
<dbReference type="FunFam" id="3.30.200.20:FF:001298">
    <property type="entry name" value="Uncharacterized protein"/>
    <property type="match status" value="1"/>
</dbReference>
<dbReference type="PROSITE" id="PS00109">
    <property type="entry name" value="PROTEIN_KINASE_TYR"/>
    <property type="match status" value="1"/>
</dbReference>
<keyword evidence="18" id="KW-0732">Signal</keyword>
<comment type="subcellular location">
    <subcellularLocation>
        <location evidence="1">Membrane</location>
        <topology evidence="1">Single-pass membrane protein</topology>
    </subcellularLocation>
</comment>
<keyword evidence="6 15" id="KW-0547">Nucleotide-binding</keyword>
<dbReference type="PANTHER" id="PTHR24416:SF600">
    <property type="entry name" value="PDGF- AND VEGF-RECEPTOR RELATED, ISOFORM J"/>
    <property type="match status" value="1"/>
</dbReference>
<dbReference type="GO" id="GO:0004714">
    <property type="term" value="F:transmembrane receptor protein tyrosine kinase activity"/>
    <property type="evidence" value="ECO:0007669"/>
    <property type="project" value="UniProtKB-EC"/>
</dbReference>
<dbReference type="GO" id="GO:0005886">
    <property type="term" value="C:plasma membrane"/>
    <property type="evidence" value="ECO:0007669"/>
    <property type="project" value="TreeGrafter"/>
</dbReference>
<feature type="domain" description="Ig-like" evidence="20">
    <location>
        <begin position="349"/>
        <end position="443"/>
    </location>
</feature>
<keyword evidence="8 15" id="KW-0067">ATP-binding</keyword>
<evidence type="ECO:0000313" key="21">
    <source>
        <dbReference type="EMBL" id="CAH0110961.1"/>
    </source>
</evidence>
<keyword evidence="22" id="KW-1185">Reference proteome</keyword>
<evidence type="ECO:0000256" key="16">
    <source>
        <dbReference type="SAM" id="MobiDB-lite"/>
    </source>
</evidence>
<keyword evidence="3" id="KW-0597">Phosphoprotein</keyword>
<dbReference type="Gene3D" id="3.50.4.10">
    <property type="entry name" value="Hepatocyte Growth Factor"/>
    <property type="match status" value="1"/>
</dbReference>
<keyword evidence="4" id="KW-0808">Transferase</keyword>
<dbReference type="InterPro" id="IPR001245">
    <property type="entry name" value="Ser-Thr/Tyr_kinase_cat_dom"/>
</dbReference>
<evidence type="ECO:0000256" key="11">
    <source>
        <dbReference type="ARBA" id="ARBA00023137"/>
    </source>
</evidence>
<proteinExistence type="predicted"/>
<evidence type="ECO:0000256" key="13">
    <source>
        <dbReference type="ARBA" id="ARBA00023180"/>
    </source>
</evidence>
<feature type="signal peptide" evidence="18">
    <location>
        <begin position="1"/>
        <end position="21"/>
    </location>
</feature>
<evidence type="ECO:0000256" key="17">
    <source>
        <dbReference type="SAM" id="Phobius"/>
    </source>
</evidence>
<accession>A0A8J2WA98</accession>
<dbReference type="GO" id="GO:0007169">
    <property type="term" value="P:cell surface receptor protein tyrosine kinase signaling pathway"/>
    <property type="evidence" value="ECO:0007669"/>
    <property type="project" value="InterPro"/>
</dbReference>
<keyword evidence="5 17" id="KW-0812">Transmembrane</keyword>
<dbReference type="AlphaFoldDB" id="A0A8J2WA98"/>
<keyword evidence="12" id="KW-0675">Receptor</keyword>
<comment type="caution">
    <text evidence="21">The sequence shown here is derived from an EMBL/GenBank/DDBJ whole genome shotgun (WGS) entry which is preliminary data.</text>
</comment>
<dbReference type="GO" id="GO:0043235">
    <property type="term" value="C:receptor complex"/>
    <property type="evidence" value="ECO:0007669"/>
    <property type="project" value="TreeGrafter"/>
</dbReference>
<dbReference type="GO" id="GO:0005524">
    <property type="term" value="F:ATP binding"/>
    <property type="evidence" value="ECO:0007669"/>
    <property type="project" value="UniProtKB-UniRule"/>
</dbReference>
<evidence type="ECO:0000256" key="6">
    <source>
        <dbReference type="ARBA" id="ARBA00022741"/>
    </source>
</evidence>
<dbReference type="Gene3D" id="1.10.510.10">
    <property type="entry name" value="Transferase(Phosphotransferase) domain 1"/>
    <property type="match status" value="1"/>
</dbReference>
<feature type="compositionally biased region" description="Basic and acidic residues" evidence="16">
    <location>
        <begin position="1227"/>
        <end position="1237"/>
    </location>
</feature>
<evidence type="ECO:0000256" key="10">
    <source>
        <dbReference type="ARBA" id="ARBA00023136"/>
    </source>
</evidence>
<evidence type="ECO:0000256" key="4">
    <source>
        <dbReference type="ARBA" id="ARBA00022679"/>
    </source>
</evidence>
<organism evidence="21 22">
    <name type="scientific">Daphnia galeata</name>
    <dbReference type="NCBI Taxonomy" id="27404"/>
    <lineage>
        <taxon>Eukaryota</taxon>
        <taxon>Metazoa</taxon>
        <taxon>Ecdysozoa</taxon>
        <taxon>Arthropoda</taxon>
        <taxon>Crustacea</taxon>
        <taxon>Branchiopoda</taxon>
        <taxon>Diplostraca</taxon>
        <taxon>Cladocera</taxon>
        <taxon>Anomopoda</taxon>
        <taxon>Daphniidae</taxon>
        <taxon>Daphnia</taxon>
    </lineage>
</organism>
<dbReference type="Gene3D" id="3.30.200.20">
    <property type="entry name" value="Phosphorylase Kinase, domain 1"/>
    <property type="match status" value="1"/>
</dbReference>
<dbReference type="SUPFAM" id="SSF56112">
    <property type="entry name" value="Protein kinase-like (PK-like)"/>
    <property type="match status" value="1"/>
</dbReference>
<evidence type="ECO:0000256" key="3">
    <source>
        <dbReference type="ARBA" id="ARBA00022553"/>
    </source>
</evidence>
<dbReference type="PROSITE" id="PS00240">
    <property type="entry name" value="RECEPTOR_TYR_KIN_III"/>
    <property type="match status" value="1"/>
</dbReference>